<reference evidence="3" key="1">
    <citation type="submission" date="2016-10" db="EMBL/GenBank/DDBJ databases">
        <authorList>
            <person name="Varghese N."/>
            <person name="Submissions S."/>
        </authorList>
    </citation>
    <scope>NUCLEOTIDE SEQUENCE [LARGE SCALE GENOMIC DNA]</scope>
    <source>
        <strain evidence="3">DSM 17044</strain>
    </source>
</reference>
<evidence type="ECO:0000313" key="3">
    <source>
        <dbReference type="Proteomes" id="UP000182719"/>
    </source>
</evidence>
<evidence type="ECO:0000313" key="2">
    <source>
        <dbReference type="EMBL" id="SEN31993.1"/>
    </source>
</evidence>
<feature type="region of interest" description="Disordered" evidence="1">
    <location>
        <begin position="48"/>
        <end position="94"/>
    </location>
</feature>
<feature type="compositionally biased region" description="Pro residues" evidence="1">
    <location>
        <begin position="71"/>
        <end position="88"/>
    </location>
</feature>
<dbReference type="AlphaFoldDB" id="A0A1H8FJR8"/>
<proteinExistence type="predicted"/>
<dbReference type="Proteomes" id="UP000182719">
    <property type="component" value="Unassembled WGS sequence"/>
</dbReference>
<name>A0A1H8FJR8_STIAU</name>
<protein>
    <submittedName>
        <fullName evidence="2">Uncharacterized protein</fullName>
    </submittedName>
</protein>
<organism evidence="2 3">
    <name type="scientific">Stigmatella aurantiaca</name>
    <dbReference type="NCBI Taxonomy" id="41"/>
    <lineage>
        <taxon>Bacteria</taxon>
        <taxon>Pseudomonadati</taxon>
        <taxon>Myxococcota</taxon>
        <taxon>Myxococcia</taxon>
        <taxon>Myxococcales</taxon>
        <taxon>Cystobacterineae</taxon>
        <taxon>Archangiaceae</taxon>
        <taxon>Stigmatella</taxon>
    </lineage>
</organism>
<dbReference type="EMBL" id="FOAP01000037">
    <property type="protein sequence ID" value="SEN31993.1"/>
    <property type="molecule type" value="Genomic_DNA"/>
</dbReference>
<evidence type="ECO:0000256" key="1">
    <source>
        <dbReference type="SAM" id="MobiDB-lite"/>
    </source>
</evidence>
<gene>
    <name evidence="2" type="ORF">SAMN05444354_13760</name>
</gene>
<sequence length="146" mass="15995">MAWMSVTCIDTPPTLHSTRSFNGRRYSMALIATTLLLGAVGLTRPAYAGGHTDESLEFRRQSRAALEQAEPRPPTPTSPTQPVTPPAEPSQERKDCLAEFEYDRKMAIDGCEPMIGYCPAREGCQACKVGVMLSFETRRASACPMP</sequence>
<accession>A0A1H8FJR8</accession>
<feature type="compositionally biased region" description="Basic and acidic residues" evidence="1">
    <location>
        <begin position="51"/>
        <end position="60"/>
    </location>
</feature>
<keyword evidence="3" id="KW-1185">Reference proteome</keyword>